<reference evidence="4" key="1">
    <citation type="journal article" date="2015" name="Genome Announc.">
        <title>Draft genome sequence of Talaromyces cellulolyticus strain Y-94, a source of lignocellulosic biomass-degrading enzymes.</title>
        <authorList>
            <person name="Fujii T."/>
            <person name="Koike H."/>
            <person name="Sawayama S."/>
            <person name="Yano S."/>
            <person name="Inoue H."/>
        </authorList>
    </citation>
    <scope>NUCLEOTIDE SEQUENCE [LARGE SCALE GENOMIC DNA]</scope>
    <source>
        <strain evidence="4">Y-94</strain>
    </source>
</reference>
<evidence type="ECO:0000313" key="3">
    <source>
        <dbReference type="EMBL" id="GAM38888.1"/>
    </source>
</evidence>
<dbReference type="InterPro" id="IPR007513">
    <property type="entry name" value="SERF-like_N"/>
</dbReference>
<dbReference type="Proteomes" id="UP000053095">
    <property type="component" value="Unassembled WGS sequence"/>
</dbReference>
<sequence>MTRGNQREKARAKNLEKAAKTKTKNTMSGNEFAREKERVAAIMQEKQKKGPRRKHLRYDFREKKIVWVRSTGSDLPFL</sequence>
<keyword evidence="4" id="KW-1185">Reference proteome</keyword>
<evidence type="ECO:0000256" key="1">
    <source>
        <dbReference type="SAM" id="MobiDB-lite"/>
    </source>
</evidence>
<proteinExistence type="predicted"/>
<evidence type="ECO:0000313" key="4">
    <source>
        <dbReference type="Proteomes" id="UP000053095"/>
    </source>
</evidence>
<name>A0A6V8HBR9_TALPI</name>
<feature type="domain" description="Small EDRK-rich factor-like N-terminal" evidence="2">
    <location>
        <begin position="1"/>
        <end position="36"/>
    </location>
</feature>
<comment type="caution">
    <text evidence="3">The sequence shown here is derived from an EMBL/GenBank/DDBJ whole genome shotgun (WGS) entry which is preliminary data.</text>
</comment>
<accession>A0A6V8HBR9</accession>
<organism evidence="3 4">
    <name type="scientific">Talaromyces pinophilus</name>
    <name type="common">Penicillium pinophilum</name>
    <dbReference type="NCBI Taxonomy" id="128442"/>
    <lineage>
        <taxon>Eukaryota</taxon>
        <taxon>Fungi</taxon>
        <taxon>Dikarya</taxon>
        <taxon>Ascomycota</taxon>
        <taxon>Pezizomycotina</taxon>
        <taxon>Eurotiomycetes</taxon>
        <taxon>Eurotiomycetidae</taxon>
        <taxon>Eurotiales</taxon>
        <taxon>Trichocomaceae</taxon>
        <taxon>Talaromyces</taxon>
        <taxon>Talaromyces sect. Talaromyces</taxon>
    </lineage>
</organism>
<gene>
    <name evidence="3" type="ORF">TCE0_034f09985</name>
</gene>
<protein>
    <recommendedName>
        <fullName evidence="2">Small EDRK-rich factor-like N-terminal domain-containing protein</fullName>
    </recommendedName>
</protein>
<feature type="region of interest" description="Disordered" evidence="1">
    <location>
        <begin position="1"/>
        <end position="34"/>
    </location>
</feature>
<dbReference type="Pfam" id="PF04419">
    <property type="entry name" value="SERF-like_N"/>
    <property type="match status" value="1"/>
</dbReference>
<dbReference type="EMBL" id="DF933830">
    <property type="protein sequence ID" value="GAM38888.1"/>
    <property type="molecule type" value="Genomic_DNA"/>
</dbReference>
<feature type="compositionally biased region" description="Basic and acidic residues" evidence="1">
    <location>
        <begin position="1"/>
        <end position="19"/>
    </location>
</feature>
<evidence type="ECO:0000259" key="2">
    <source>
        <dbReference type="Pfam" id="PF04419"/>
    </source>
</evidence>
<dbReference type="AlphaFoldDB" id="A0A6V8HBR9"/>